<keyword evidence="3" id="KW-1185">Reference proteome</keyword>
<accession>A0ABD2CLJ7</accession>
<dbReference type="AlphaFoldDB" id="A0ABD2CLJ7"/>
<dbReference type="Proteomes" id="UP001607303">
    <property type="component" value="Unassembled WGS sequence"/>
</dbReference>
<evidence type="ECO:0000313" key="2">
    <source>
        <dbReference type="EMBL" id="KAL2745972.1"/>
    </source>
</evidence>
<comment type="caution">
    <text evidence="2">The sequence shown here is derived from an EMBL/GenBank/DDBJ whole genome shotgun (WGS) entry which is preliminary data.</text>
</comment>
<reference evidence="2 3" key="1">
    <citation type="journal article" date="2024" name="Ann. Entomol. Soc. Am.">
        <title>Genomic analyses of the southern and eastern yellowjacket wasps (Hymenoptera: Vespidae) reveal evolutionary signatures of social life.</title>
        <authorList>
            <person name="Catto M.A."/>
            <person name="Caine P.B."/>
            <person name="Orr S.E."/>
            <person name="Hunt B.G."/>
            <person name="Goodisman M.A.D."/>
        </authorList>
    </citation>
    <scope>NUCLEOTIDE SEQUENCE [LARGE SCALE GENOMIC DNA]</scope>
    <source>
        <strain evidence="2">232</strain>
        <tissue evidence="2">Head and thorax</tissue>
    </source>
</reference>
<dbReference type="EMBL" id="JAYRBN010000039">
    <property type="protein sequence ID" value="KAL2745972.1"/>
    <property type="molecule type" value="Genomic_DNA"/>
</dbReference>
<evidence type="ECO:0000256" key="1">
    <source>
        <dbReference type="SAM" id="MobiDB-lite"/>
    </source>
</evidence>
<organism evidence="2 3">
    <name type="scientific">Vespula maculifrons</name>
    <name type="common">Eastern yellow jacket</name>
    <name type="synonym">Wasp</name>
    <dbReference type="NCBI Taxonomy" id="7453"/>
    <lineage>
        <taxon>Eukaryota</taxon>
        <taxon>Metazoa</taxon>
        <taxon>Ecdysozoa</taxon>
        <taxon>Arthropoda</taxon>
        <taxon>Hexapoda</taxon>
        <taxon>Insecta</taxon>
        <taxon>Pterygota</taxon>
        <taxon>Neoptera</taxon>
        <taxon>Endopterygota</taxon>
        <taxon>Hymenoptera</taxon>
        <taxon>Apocrita</taxon>
        <taxon>Aculeata</taxon>
        <taxon>Vespoidea</taxon>
        <taxon>Vespidae</taxon>
        <taxon>Vespinae</taxon>
        <taxon>Vespula</taxon>
    </lineage>
</organism>
<evidence type="ECO:0000313" key="3">
    <source>
        <dbReference type="Proteomes" id="UP001607303"/>
    </source>
</evidence>
<gene>
    <name evidence="2" type="ORF">V1477_005890</name>
</gene>
<feature type="region of interest" description="Disordered" evidence="1">
    <location>
        <begin position="45"/>
        <end position="69"/>
    </location>
</feature>
<name>A0ABD2CLJ7_VESMC</name>
<sequence length="69" mass="8260">MKQLTIDRCYKEFNQLISGLTNRCFIRNDLESVIFCTIFERVSEKKEREGETEVNETEPSTRQNLERDK</sequence>
<proteinExistence type="predicted"/>
<protein>
    <submittedName>
        <fullName evidence="2">Uncharacterized protein</fullName>
    </submittedName>
</protein>